<accession>A0AA51X846</accession>
<keyword evidence="3" id="KW-1003">Cell membrane</keyword>
<dbReference type="GO" id="GO:0071916">
    <property type="term" value="F:dipeptide transmembrane transporter activity"/>
    <property type="evidence" value="ECO:0007669"/>
    <property type="project" value="TreeGrafter"/>
</dbReference>
<dbReference type="InterPro" id="IPR045621">
    <property type="entry name" value="BPD_transp_1_N"/>
</dbReference>
<evidence type="ECO:0000259" key="9">
    <source>
        <dbReference type="PROSITE" id="PS50928"/>
    </source>
</evidence>
<evidence type="ECO:0000256" key="1">
    <source>
        <dbReference type="ARBA" id="ARBA00004651"/>
    </source>
</evidence>
<dbReference type="Proteomes" id="UP001239782">
    <property type="component" value="Chromosome"/>
</dbReference>
<keyword evidence="2 8" id="KW-0813">Transport</keyword>
<evidence type="ECO:0000256" key="4">
    <source>
        <dbReference type="ARBA" id="ARBA00022692"/>
    </source>
</evidence>
<evidence type="ECO:0000256" key="5">
    <source>
        <dbReference type="ARBA" id="ARBA00022989"/>
    </source>
</evidence>
<evidence type="ECO:0000256" key="6">
    <source>
        <dbReference type="ARBA" id="ARBA00023136"/>
    </source>
</evidence>
<dbReference type="CDD" id="cd06261">
    <property type="entry name" value="TM_PBP2"/>
    <property type="match status" value="1"/>
</dbReference>
<gene>
    <name evidence="10" type="ORF">Q9312_06530</name>
</gene>
<dbReference type="RefSeq" id="WP_309203784.1">
    <property type="nucleotide sequence ID" value="NZ_CP133548.1"/>
</dbReference>
<feature type="transmembrane region" description="Helical" evidence="8">
    <location>
        <begin position="102"/>
        <end position="123"/>
    </location>
</feature>
<dbReference type="InterPro" id="IPR000515">
    <property type="entry name" value="MetI-like"/>
</dbReference>
<feature type="transmembrane region" description="Helical" evidence="8">
    <location>
        <begin position="201"/>
        <end position="221"/>
    </location>
</feature>
<comment type="subcellular location">
    <subcellularLocation>
        <location evidence="1 8">Cell membrane</location>
        <topology evidence="1 8">Multi-pass membrane protein</topology>
    </subcellularLocation>
</comment>
<evidence type="ECO:0000256" key="7">
    <source>
        <dbReference type="ARBA" id="ARBA00024202"/>
    </source>
</evidence>
<sequence length="339" mass="37415">MIVILLRQLVILGLSFIGITTVFFLLTQFLPGDPVVVNYGNLTPGSEEYEKAFIALGLDQSLLHQYIIYLSNIIQGDFGHSIVTNRPVFDEFLTFFPATFELAIFASLIAIVIGVTLGVLAAVKKSTWIDNLVMSTSLIGYSMPIFWWGMLLILFFSLGLGWTPVAGRISYVYDVEPMTGLMLVDSLIAYPKYQMSAFGDALKHLILPSIVLATVPLAAIARMTRSSMIEVLNADYILTAKAKGVSDQKIIWVHGLRNALISLVTVIGLQSSVLLTGAILTETIFAWPGVGKWMVEAIYRRDFPTIQGGVILIAFFVVFINAAVDVAYNAINPRLRRRK</sequence>
<feature type="transmembrane region" description="Helical" evidence="8">
    <location>
        <begin position="306"/>
        <end position="331"/>
    </location>
</feature>
<proteinExistence type="inferred from homology"/>
<keyword evidence="11" id="KW-1185">Reference proteome</keyword>
<evidence type="ECO:0000256" key="3">
    <source>
        <dbReference type="ARBA" id="ARBA00022475"/>
    </source>
</evidence>
<evidence type="ECO:0000256" key="8">
    <source>
        <dbReference type="RuleBase" id="RU363032"/>
    </source>
</evidence>
<evidence type="ECO:0000256" key="2">
    <source>
        <dbReference type="ARBA" id="ARBA00022448"/>
    </source>
</evidence>
<dbReference type="Gene3D" id="1.10.3720.10">
    <property type="entry name" value="MetI-like"/>
    <property type="match status" value="1"/>
</dbReference>
<dbReference type="Pfam" id="PF00528">
    <property type="entry name" value="BPD_transp_1"/>
    <property type="match status" value="1"/>
</dbReference>
<keyword evidence="6 8" id="KW-0472">Membrane</keyword>
<keyword evidence="5 8" id="KW-1133">Transmembrane helix</keyword>
<name>A0AA51X846_9GAMM</name>
<feature type="domain" description="ABC transmembrane type-1" evidence="9">
    <location>
        <begin position="96"/>
        <end position="324"/>
    </location>
</feature>
<dbReference type="AlphaFoldDB" id="A0AA51X846"/>
<dbReference type="Pfam" id="PF19300">
    <property type="entry name" value="BPD_transp_1_N"/>
    <property type="match status" value="1"/>
</dbReference>
<organism evidence="10 11">
    <name type="scientific">Pleionea litopenaei</name>
    <dbReference type="NCBI Taxonomy" id="3070815"/>
    <lineage>
        <taxon>Bacteria</taxon>
        <taxon>Pseudomonadati</taxon>
        <taxon>Pseudomonadota</taxon>
        <taxon>Gammaproteobacteria</taxon>
        <taxon>Oceanospirillales</taxon>
        <taxon>Pleioneaceae</taxon>
        <taxon>Pleionea</taxon>
    </lineage>
</organism>
<comment type="similarity">
    <text evidence="7">Belongs to the binding-protein-dependent transport system permease family. OppBC subfamily.</text>
</comment>
<evidence type="ECO:0000313" key="10">
    <source>
        <dbReference type="EMBL" id="WMS88569.1"/>
    </source>
</evidence>
<dbReference type="GO" id="GO:0005886">
    <property type="term" value="C:plasma membrane"/>
    <property type="evidence" value="ECO:0007669"/>
    <property type="project" value="UniProtKB-SubCell"/>
</dbReference>
<dbReference type="EMBL" id="CP133548">
    <property type="protein sequence ID" value="WMS88569.1"/>
    <property type="molecule type" value="Genomic_DNA"/>
</dbReference>
<dbReference type="InterPro" id="IPR035906">
    <property type="entry name" value="MetI-like_sf"/>
</dbReference>
<protein>
    <submittedName>
        <fullName evidence="10">ABC transporter permease</fullName>
    </submittedName>
</protein>
<dbReference type="SUPFAM" id="SSF161098">
    <property type="entry name" value="MetI-like"/>
    <property type="match status" value="1"/>
</dbReference>
<dbReference type="PROSITE" id="PS50928">
    <property type="entry name" value="ABC_TM1"/>
    <property type="match status" value="1"/>
</dbReference>
<dbReference type="KEGG" id="plei:Q9312_06530"/>
<feature type="transmembrane region" description="Helical" evidence="8">
    <location>
        <begin position="144"/>
        <end position="163"/>
    </location>
</feature>
<reference evidence="10 11" key="1">
    <citation type="submission" date="2023-08" db="EMBL/GenBank/DDBJ databases">
        <title>Pleionea litopenaei sp. nov., isolated from stomach of juvenile Litopenaeus vannamei.</title>
        <authorList>
            <person name="Rho A.M."/>
            <person name="Hwang C.Y."/>
        </authorList>
    </citation>
    <scope>NUCLEOTIDE SEQUENCE [LARGE SCALE GENOMIC DNA]</scope>
    <source>
        <strain evidence="10 11">HL-JVS1</strain>
    </source>
</reference>
<feature type="transmembrane region" description="Helical" evidence="8">
    <location>
        <begin position="9"/>
        <end position="30"/>
    </location>
</feature>
<dbReference type="PANTHER" id="PTHR43163">
    <property type="entry name" value="DIPEPTIDE TRANSPORT SYSTEM PERMEASE PROTEIN DPPB-RELATED"/>
    <property type="match status" value="1"/>
</dbReference>
<evidence type="ECO:0000313" key="11">
    <source>
        <dbReference type="Proteomes" id="UP001239782"/>
    </source>
</evidence>
<keyword evidence="4 8" id="KW-0812">Transmembrane</keyword>
<feature type="transmembrane region" description="Helical" evidence="8">
    <location>
        <begin position="259"/>
        <end position="286"/>
    </location>
</feature>
<dbReference type="PANTHER" id="PTHR43163:SF6">
    <property type="entry name" value="DIPEPTIDE TRANSPORT SYSTEM PERMEASE PROTEIN DPPB-RELATED"/>
    <property type="match status" value="1"/>
</dbReference>